<keyword evidence="6" id="KW-0540">Nuclease</keyword>
<accession>A0A381P3P3</accession>
<evidence type="ECO:0000313" key="12">
    <source>
        <dbReference type="EMBL" id="SUZ60253.1"/>
    </source>
</evidence>
<comment type="catalytic activity">
    <reaction evidence="1">
        <text>Hydrolytically removes 5'-nucleotides successively from the 3'-hydroxy termini of 3'-hydroxy-terminated oligonucleotides.</text>
        <dbReference type="EC" id="3.1.4.1"/>
    </reaction>
</comment>
<dbReference type="EC" id="3.1.4.1" evidence="5"/>
<evidence type="ECO:0000256" key="10">
    <source>
        <dbReference type="ARBA" id="ARBA00023211"/>
    </source>
</evidence>
<evidence type="ECO:0000256" key="2">
    <source>
        <dbReference type="ARBA" id="ARBA00001936"/>
    </source>
</evidence>
<dbReference type="GO" id="GO:0004528">
    <property type="term" value="F:phosphodiesterase I activity"/>
    <property type="evidence" value="ECO:0007669"/>
    <property type="project" value="UniProtKB-EC"/>
</dbReference>
<feature type="domain" description="VRR-NUC" evidence="11">
    <location>
        <begin position="334"/>
        <end position="442"/>
    </location>
</feature>
<name>A0A381P3P3_9ZZZZ</name>
<proteinExistence type="inferred from homology"/>
<evidence type="ECO:0000256" key="3">
    <source>
        <dbReference type="ARBA" id="ARBA00001946"/>
    </source>
</evidence>
<dbReference type="GO" id="GO:0003676">
    <property type="term" value="F:nucleic acid binding"/>
    <property type="evidence" value="ECO:0007669"/>
    <property type="project" value="InterPro"/>
</dbReference>
<dbReference type="InterPro" id="IPR011856">
    <property type="entry name" value="tRNA_endonuc-like_dom_sf"/>
</dbReference>
<sequence>MVDWCPSTNLDDLLAGWSVAELRCLFPEITLAKPKNGYITRIVDNQAADTIVDRLQGHDPWVALNLVESLTVYRLLFFGDPYRDLSTFVLRDLGVYRFESYELPAKRRLFGDRPMLDAYLELMRVTEIVHELGPRPDRSAASLLPRLWDKFPHRLLERRRSRTLNRLARGFERVGEFDAALTGYGRSTLAPARERRLRILKKLGDTQAANELSEEMIQRPWTALEGEFARRVTNVSATKLPIPQTDVCLFGSKPESIELYALAQLIEDSGTGWHLENQFPIGLFALAFWDWIYAPVDGVFVNPFQSGPIDLFWPDFFAVRESQCEDPLECAESLSEKLLRTHRDKNGIANQLINWSVLSHERLEKIVEVVDTATLCHVLSIVRGGLEEARAGFPDLTVLYGSGKFEFVEVKGPGDRVQRNQQLWIGRLLERGIPARVMRFSLV</sequence>
<keyword evidence="7" id="KW-0479">Metal-binding</keyword>
<keyword evidence="10" id="KW-0464">Manganese</keyword>
<dbReference type="Pfam" id="PF08774">
    <property type="entry name" value="VRR_NUC"/>
    <property type="match status" value="1"/>
</dbReference>
<comment type="cofactor">
    <cofactor evidence="2">
        <name>Mn(2+)</name>
        <dbReference type="ChEBI" id="CHEBI:29035"/>
    </cofactor>
</comment>
<dbReference type="SMART" id="SM00990">
    <property type="entry name" value="VRR_NUC"/>
    <property type="match status" value="1"/>
</dbReference>
<dbReference type="AlphaFoldDB" id="A0A381P3P3"/>
<dbReference type="GO" id="GO:0036297">
    <property type="term" value="P:interstrand cross-link repair"/>
    <property type="evidence" value="ECO:0007669"/>
    <property type="project" value="InterPro"/>
</dbReference>
<dbReference type="Gene3D" id="3.40.1350.10">
    <property type="match status" value="1"/>
</dbReference>
<comment type="similarity">
    <text evidence="4">Belongs to the FAN1 family.</text>
</comment>
<evidence type="ECO:0000256" key="6">
    <source>
        <dbReference type="ARBA" id="ARBA00022722"/>
    </source>
</evidence>
<dbReference type="InterPro" id="IPR033315">
    <property type="entry name" value="Fan1-like"/>
</dbReference>
<keyword evidence="9" id="KW-0460">Magnesium</keyword>
<evidence type="ECO:0000256" key="1">
    <source>
        <dbReference type="ARBA" id="ARBA00000983"/>
    </source>
</evidence>
<protein>
    <recommendedName>
        <fullName evidence="5">phosphodiesterase I</fullName>
        <ecNumber evidence="5">3.1.4.1</ecNumber>
    </recommendedName>
</protein>
<reference evidence="12" key="1">
    <citation type="submission" date="2018-05" db="EMBL/GenBank/DDBJ databases">
        <authorList>
            <person name="Lanie J.A."/>
            <person name="Ng W.-L."/>
            <person name="Kazmierczak K.M."/>
            <person name="Andrzejewski T.M."/>
            <person name="Davidsen T.M."/>
            <person name="Wayne K.J."/>
            <person name="Tettelin H."/>
            <person name="Glass J.I."/>
            <person name="Rusch D."/>
            <person name="Podicherti R."/>
            <person name="Tsui H.-C.T."/>
            <person name="Winkler M.E."/>
        </authorList>
    </citation>
    <scope>NUCLEOTIDE SEQUENCE</scope>
</reference>
<dbReference type="InterPro" id="IPR014883">
    <property type="entry name" value="VRR_NUC"/>
</dbReference>
<organism evidence="12">
    <name type="scientific">marine metagenome</name>
    <dbReference type="NCBI Taxonomy" id="408172"/>
    <lineage>
        <taxon>unclassified sequences</taxon>
        <taxon>metagenomes</taxon>
        <taxon>ecological metagenomes</taxon>
    </lineage>
</organism>
<dbReference type="EMBL" id="UINC01000730">
    <property type="protein sequence ID" value="SUZ60253.1"/>
    <property type="molecule type" value="Genomic_DNA"/>
</dbReference>
<evidence type="ECO:0000256" key="9">
    <source>
        <dbReference type="ARBA" id="ARBA00022842"/>
    </source>
</evidence>
<evidence type="ECO:0000259" key="11">
    <source>
        <dbReference type="SMART" id="SM00990"/>
    </source>
</evidence>
<comment type="cofactor">
    <cofactor evidence="3">
        <name>Mg(2+)</name>
        <dbReference type="ChEBI" id="CHEBI:18420"/>
    </cofactor>
</comment>
<evidence type="ECO:0000256" key="8">
    <source>
        <dbReference type="ARBA" id="ARBA00022801"/>
    </source>
</evidence>
<dbReference type="PANTHER" id="PTHR15749:SF4">
    <property type="entry name" value="FANCONI-ASSOCIATED NUCLEASE 1"/>
    <property type="match status" value="1"/>
</dbReference>
<keyword evidence="8" id="KW-0378">Hydrolase</keyword>
<dbReference type="PANTHER" id="PTHR15749">
    <property type="entry name" value="FANCONI-ASSOCIATED NUCLEASE 1"/>
    <property type="match status" value="1"/>
</dbReference>
<evidence type="ECO:0000256" key="4">
    <source>
        <dbReference type="ARBA" id="ARBA00005533"/>
    </source>
</evidence>
<evidence type="ECO:0000256" key="7">
    <source>
        <dbReference type="ARBA" id="ARBA00022723"/>
    </source>
</evidence>
<gene>
    <name evidence="12" type="ORF">METZ01_LOCUS13107</name>
</gene>
<evidence type="ECO:0000256" key="5">
    <source>
        <dbReference type="ARBA" id="ARBA00012029"/>
    </source>
</evidence>